<dbReference type="GeneTree" id="ENSGT00940000155473"/>
<evidence type="ECO:0000256" key="6">
    <source>
        <dbReference type="ARBA" id="ARBA00022723"/>
    </source>
</evidence>
<keyword evidence="6 16" id="KW-0479">Metal-binding</keyword>
<evidence type="ECO:0000256" key="2">
    <source>
        <dbReference type="ARBA" id="ARBA00004496"/>
    </source>
</evidence>
<dbReference type="PROSITE" id="PS51030">
    <property type="entry name" value="NUCLEAR_REC_DBD_2"/>
    <property type="match status" value="1"/>
</dbReference>
<evidence type="ECO:0000256" key="9">
    <source>
        <dbReference type="ARBA" id="ARBA00023015"/>
    </source>
</evidence>
<protein>
    <recommendedName>
        <fullName evidence="4">Vitamin D3 receptor</fullName>
    </recommendedName>
    <alternativeName>
        <fullName evidence="14">1,25-dihydroxyvitamin D3 receptor</fullName>
    </alternativeName>
    <alternativeName>
        <fullName evidence="15">Nuclear receptor subfamily 1 group I member 1</fullName>
    </alternativeName>
</protein>
<evidence type="ECO:0000313" key="21">
    <source>
        <dbReference type="Proteomes" id="UP000002494"/>
    </source>
</evidence>
<name>A0ABK0LDY8_RAT</name>
<dbReference type="SUPFAM" id="SSF48508">
    <property type="entry name" value="Nuclear receptor ligand-binding domain"/>
    <property type="match status" value="1"/>
</dbReference>
<dbReference type="PRINTS" id="PR00398">
    <property type="entry name" value="STRDHORMONER"/>
</dbReference>
<dbReference type="InterPro" id="IPR035500">
    <property type="entry name" value="NHR-like_dom_sf"/>
</dbReference>
<evidence type="ECO:0000256" key="1">
    <source>
        <dbReference type="ARBA" id="ARBA00004123"/>
    </source>
</evidence>
<keyword evidence="10 16" id="KW-0238">DNA-binding</keyword>
<keyword evidence="5" id="KW-0963">Cytoplasm</keyword>
<feature type="region of interest" description="Disordered" evidence="17">
    <location>
        <begin position="236"/>
        <end position="256"/>
    </location>
</feature>
<evidence type="ECO:0000256" key="12">
    <source>
        <dbReference type="ARBA" id="ARBA00023170"/>
    </source>
</evidence>
<feature type="domain" description="Nuclear receptor" evidence="18">
    <location>
        <begin position="96"/>
        <end position="171"/>
    </location>
</feature>
<dbReference type="PROSITE" id="PS00031">
    <property type="entry name" value="NUCLEAR_REC_DBD_1"/>
    <property type="match status" value="1"/>
</dbReference>
<keyword evidence="11 16" id="KW-0804">Transcription</keyword>
<dbReference type="InterPro" id="IPR013088">
    <property type="entry name" value="Znf_NHR/GATA"/>
</dbReference>
<reference evidence="20" key="3">
    <citation type="submission" date="2025-09" db="UniProtKB">
        <authorList>
            <consortium name="Ensembl"/>
        </authorList>
    </citation>
    <scope>IDENTIFICATION</scope>
    <source>
        <strain evidence="20">Brown Norway</strain>
    </source>
</reference>
<evidence type="ECO:0000256" key="5">
    <source>
        <dbReference type="ARBA" id="ARBA00022490"/>
    </source>
</evidence>
<dbReference type="InterPro" id="IPR050234">
    <property type="entry name" value="Nuclear_hormone_rcpt_NR1"/>
</dbReference>
<evidence type="ECO:0000256" key="8">
    <source>
        <dbReference type="ARBA" id="ARBA00022833"/>
    </source>
</evidence>
<organism evidence="20 21">
    <name type="scientific">Rattus norvegicus</name>
    <name type="common">Rat</name>
    <dbReference type="NCBI Taxonomy" id="10116"/>
    <lineage>
        <taxon>Eukaryota</taxon>
        <taxon>Metazoa</taxon>
        <taxon>Chordata</taxon>
        <taxon>Craniata</taxon>
        <taxon>Vertebrata</taxon>
        <taxon>Euteleostomi</taxon>
        <taxon>Mammalia</taxon>
        <taxon>Eutheria</taxon>
        <taxon>Euarchontoglires</taxon>
        <taxon>Glires</taxon>
        <taxon>Rodentia</taxon>
        <taxon>Myomorpha</taxon>
        <taxon>Muroidea</taxon>
        <taxon>Muridae</taxon>
        <taxon>Murinae</taxon>
        <taxon>Rattus</taxon>
    </lineage>
</organism>
<dbReference type="SMART" id="SM00399">
    <property type="entry name" value="ZnF_C4"/>
    <property type="match status" value="1"/>
</dbReference>
<comment type="similarity">
    <text evidence="3">Belongs to the nuclear hormone receptor family. NR1 subfamily.</text>
</comment>
<proteinExistence type="inferred from homology"/>
<dbReference type="CDD" id="cd06933">
    <property type="entry name" value="NR_LBD_VDR"/>
    <property type="match status" value="1"/>
</dbReference>
<dbReference type="InterPro" id="IPR001723">
    <property type="entry name" value="Nuclear_hrmn_rcpt"/>
</dbReference>
<keyword evidence="12 16" id="KW-0675">Receptor</keyword>
<evidence type="ECO:0000256" key="7">
    <source>
        <dbReference type="ARBA" id="ARBA00022771"/>
    </source>
</evidence>
<dbReference type="PROSITE" id="PS51843">
    <property type="entry name" value="NR_LBD"/>
    <property type="match status" value="1"/>
</dbReference>
<dbReference type="SMART" id="SM00430">
    <property type="entry name" value="HOLI"/>
    <property type="match status" value="1"/>
</dbReference>
<dbReference type="InterPro" id="IPR001628">
    <property type="entry name" value="Znf_hrmn_rcpt"/>
</dbReference>
<evidence type="ECO:0000313" key="20">
    <source>
        <dbReference type="Ensembl" id="ENSRNOP00000102866.1"/>
    </source>
</evidence>
<dbReference type="InterPro" id="IPR000324">
    <property type="entry name" value="VitD_rcpt"/>
</dbReference>
<feature type="domain" description="NR LBD" evidence="19">
    <location>
        <begin position="202"/>
        <end position="494"/>
    </location>
</feature>
<evidence type="ECO:0000256" key="10">
    <source>
        <dbReference type="ARBA" id="ARBA00023125"/>
    </source>
</evidence>
<reference evidence="20" key="1">
    <citation type="submission" date="2024-01" db="EMBL/GenBank/DDBJ databases">
        <title>GRCr8: a new rat reference genome assembly contstructed from accurate long reads and long range scaffolding.</title>
        <authorList>
            <person name="Doris P.A."/>
            <person name="Kalbfleisch T."/>
            <person name="Li K."/>
            <person name="Howe K."/>
            <person name="Wood J."/>
        </authorList>
    </citation>
    <scope>NUCLEOTIDE SEQUENCE [LARGE SCALE GENOMIC DNA]</scope>
    <source>
        <strain evidence="20">Brown Norway</strain>
    </source>
</reference>
<accession>A0ABK0LDY8</accession>
<keyword evidence="8 16" id="KW-0862">Zinc</keyword>
<dbReference type="InterPro" id="IPR000536">
    <property type="entry name" value="Nucl_hrmn_rcpt_lig-bd"/>
</dbReference>
<dbReference type="PRINTS" id="PR00047">
    <property type="entry name" value="STROIDFINGER"/>
</dbReference>
<evidence type="ECO:0000256" key="13">
    <source>
        <dbReference type="ARBA" id="ARBA00023242"/>
    </source>
</evidence>
<dbReference type="RGD" id="3959">
    <property type="gene designation" value="Vdr"/>
</dbReference>
<dbReference type="Proteomes" id="UP000002494">
    <property type="component" value="Chromosome 7"/>
</dbReference>
<keyword evidence="13 16" id="KW-0539">Nucleus</keyword>
<comment type="subcellular location">
    <subcellularLocation>
        <location evidence="2">Cytoplasm</location>
    </subcellularLocation>
    <subcellularLocation>
        <location evidence="1 16">Nucleus</location>
    </subcellularLocation>
</comment>
<dbReference type="InterPro" id="IPR042153">
    <property type="entry name" value="DBD_VDR"/>
</dbReference>
<reference evidence="20" key="2">
    <citation type="submission" date="2025-08" db="UniProtKB">
        <authorList>
            <consortium name="Ensembl"/>
        </authorList>
    </citation>
    <scope>IDENTIFICATION</scope>
    <source>
        <strain evidence="20">Brown Norway</strain>
    </source>
</reference>
<dbReference type="Pfam" id="PF00104">
    <property type="entry name" value="Hormone_recep"/>
    <property type="match status" value="1"/>
</dbReference>
<evidence type="ECO:0000256" key="11">
    <source>
        <dbReference type="ARBA" id="ARBA00023163"/>
    </source>
</evidence>
<feature type="region of interest" description="Disordered" evidence="17">
    <location>
        <begin position="63"/>
        <end position="87"/>
    </location>
</feature>
<dbReference type="PANTHER" id="PTHR24082">
    <property type="entry name" value="NUCLEAR HORMONE RECEPTOR"/>
    <property type="match status" value="1"/>
</dbReference>
<evidence type="ECO:0000256" key="15">
    <source>
        <dbReference type="ARBA" id="ARBA00032725"/>
    </source>
</evidence>
<feature type="compositionally biased region" description="Low complexity" evidence="17">
    <location>
        <begin position="246"/>
        <end position="256"/>
    </location>
</feature>
<dbReference type="Gene3D" id="1.10.565.10">
    <property type="entry name" value="Retinoid X Receptor"/>
    <property type="match status" value="1"/>
</dbReference>
<evidence type="ECO:0000259" key="18">
    <source>
        <dbReference type="PROSITE" id="PS51030"/>
    </source>
</evidence>
<evidence type="ECO:0000256" key="14">
    <source>
        <dbReference type="ARBA" id="ARBA00032433"/>
    </source>
</evidence>
<dbReference type="PRINTS" id="PR00350">
    <property type="entry name" value="VITAMINDR"/>
</dbReference>
<keyword evidence="7 16" id="KW-0863">Zinc-finger</keyword>
<sequence>MVARGQLLPPLPVTLSYYSKSRAENSSLEGIIFVSVKLQSRTRLQSCFSEFFWSDRSVRLPRRAPLGSTHPAPSGMEATAASTSLPDPGDFDRNVPRICGVCGDRATGFHFNAMTCEGCKGFFRRSMKRKALFTCPFNGDCRITKDNRRHCQACRLKRCVDIGMMKEFILTDEEVQRKREMIMKRKEEEALKDSLRPKLSEEQQHIIAILLDAHHKTYDPTYADFRDFRPPVRVDGSTGSYSPRPTLSFSGNSSSSSSDLYTTSLDMMEPSGFSNLDLNGEDSDDPSVTLDLSPLSMLPHLADLVSYSIQKVIGFAKMIPGFRDLTSDDQIVLLKSSAIEVIMLRSNQSFTMDDMSWDCGSQDYKYDVTDVSKAGHTLELIEPLIKFQVGLKKLNLHEEEHVLLMAICIVSPDRPGVQDAKLVEAIQDRLSNTLQTYIRCRHPPPGSHQLYAKMIQKLADLRSLNEEHSKQYRSLSFQPENSMKLTPLVLEVFGNEIS</sequence>
<keyword evidence="21" id="KW-1185">Reference proteome</keyword>
<dbReference type="Gene3D" id="3.30.50.10">
    <property type="entry name" value="Erythroid Transcription Factor GATA-1, subunit A"/>
    <property type="match status" value="1"/>
</dbReference>
<evidence type="ECO:0000256" key="17">
    <source>
        <dbReference type="SAM" id="MobiDB-lite"/>
    </source>
</evidence>
<dbReference type="Ensembl" id="ENSRNOT00000155742.1">
    <property type="protein sequence ID" value="ENSRNOP00000102866.1"/>
    <property type="gene ID" value="ENSRNOG00000054420.3"/>
</dbReference>
<dbReference type="SUPFAM" id="SSF57716">
    <property type="entry name" value="Glucocorticoid receptor-like (DNA-binding domain)"/>
    <property type="match status" value="1"/>
</dbReference>
<evidence type="ECO:0000256" key="16">
    <source>
        <dbReference type="RuleBase" id="RU004334"/>
    </source>
</evidence>
<evidence type="ECO:0000256" key="4">
    <source>
        <dbReference type="ARBA" id="ARBA00019172"/>
    </source>
</evidence>
<evidence type="ECO:0000256" key="3">
    <source>
        <dbReference type="ARBA" id="ARBA00008092"/>
    </source>
</evidence>
<gene>
    <name evidence="20" type="primary">Vdr</name>
</gene>
<dbReference type="CDD" id="cd06955">
    <property type="entry name" value="NR_DBD_VDR"/>
    <property type="match status" value="1"/>
</dbReference>
<dbReference type="PANTHER" id="PTHR24082:SF38">
    <property type="entry name" value="VITAMIN D3 RECEPTOR"/>
    <property type="match status" value="1"/>
</dbReference>
<evidence type="ECO:0000259" key="19">
    <source>
        <dbReference type="PROSITE" id="PS51843"/>
    </source>
</evidence>
<dbReference type="Pfam" id="PF00105">
    <property type="entry name" value="zf-C4"/>
    <property type="match status" value="1"/>
</dbReference>
<keyword evidence="9 16" id="KW-0805">Transcription regulation</keyword>